<name>A0A5J5H9R4_9BACI</name>
<sequence>MAIGALRALHAANIIVPDKVSIVGVNDISVSRYVYPSLSTVKAYTE</sequence>
<organism evidence="5 6">
    <name type="scientific">Niallia endozanthoxylica</name>
    <dbReference type="NCBI Taxonomy" id="2036016"/>
    <lineage>
        <taxon>Bacteria</taxon>
        <taxon>Bacillati</taxon>
        <taxon>Bacillota</taxon>
        <taxon>Bacilli</taxon>
        <taxon>Bacillales</taxon>
        <taxon>Bacillaceae</taxon>
        <taxon>Niallia</taxon>
    </lineage>
</organism>
<accession>A0A5J5H9R4</accession>
<evidence type="ECO:0000259" key="4">
    <source>
        <dbReference type="Pfam" id="PF13377"/>
    </source>
</evidence>
<dbReference type="OrthoDB" id="43195at2"/>
<protein>
    <recommendedName>
        <fullName evidence="4">Transcriptional regulator LacI/GalR-like sensor domain-containing protein</fullName>
    </recommendedName>
</protein>
<keyword evidence="2" id="KW-0238">DNA-binding</keyword>
<evidence type="ECO:0000313" key="5">
    <source>
        <dbReference type="EMBL" id="KAA9017037.1"/>
    </source>
</evidence>
<reference evidence="5 6" key="1">
    <citation type="submission" date="2019-09" db="EMBL/GenBank/DDBJ databases">
        <title>Whole genome sequences of isolates from the Mars Exploration Rovers.</title>
        <authorList>
            <person name="Seuylemezian A."/>
            <person name="Vaishampayan P."/>
        </authorList>
    </citation>
    <scope>NUCLEOTIDE SEQUENCE [LARGE SCALE GENOMIC DNA]</scope>
    <source>
        <strain evidence="5 6">MER_TA_151</strain>
    </source>
</reference>
<dbReference type="Gene3D" id="3.40.50.2300">
    <property type="match status" value="1"/>
</dbReference>
<keyword evidence="1" id="KW-0805">Transcription regulation</keyword>
<dbReference type="InterPro" id="IPR028082">
    <property type="entry name" value="Peripla_BP_I"/>
</dbReference>
<dbReference type="AlphaFoldDB" id="A0A5J5H9R4"/>
<evidence type="ECO:0000313" key="6">
    <source>
        <dbReference type="Proteomes" id="UP000326671"/>
    </source>
</evidence>
<gene>
    <name evidence="5" type="ORF">F4V44_21445</name>
</gene>
<dbReference type="SUPFAM" id="SSF53822">
    <property type="entry name" value="Periplasmic binding protein-like I"/>
    <property type="match status" value="1"/>
</dbReference>
<evidence type="ECO:0000256" key="2">
    <source>
        <dbReference type="ARBA" id="ARBA00023125"/>
    </source>
</evidence>
<evidence type="ECO:0000256" key="3">
    <source>
        <dbReference type="ARBA" id="ARBA00023163"/>
    </source>
</evidence>
<feature type="domain" description="Transcriptional regulator LacI/GalR-like sensor" evidence="4">
    <location>
        <begin position="1"/>
        <end position="43"/>
    </location>
</feature>
<dbReference type="GO" id="GO:0003677">
    <property type="term" value="F:DNA binding"/>
    <property type="evidence" value="ECO:0007669"/>
    <property type="project" value="UniProtKB-KW"/>
</dbReference>
<comment type="caution">
    <text evidence="5">The sequence shown here is derived from an EMBL/GenBank/DDBJ whole genome shotgun (WGS) entry which is preliminary data.</text>
</comment>
<dbReference type="RefSeq" id="WP_150442049.1">
    <property type="nucleotide sequence ID" value="NZ_VYKL01000037.1"/>
</dbReference>
<keyword evidence="3" id="KW-0804">Transcription</keyword>
<proteinExistence type="predicted"/>
<dbReference type="InterPro" id="IPR046335">
    <property type="entry name" value="LacI/GalR-like_sensor"/>
</dbReference>
<dbReference type="Pfam" id="PF13377">
    <property type="entry name" value="Peripla_BP_3"/>
    <property type="match status" value="1"/>
</dbReference>
<evidence type="ECO:0000256" key="1">
    <source>
        <dbReference type="ARBA" id="ARBA00023015"/>
    </source>
</evidence>
<dbReference type="EMBL" id="VYKL01000037">
    <property type="protein sequence ID" value="KAA9017037.1"/>
    <property type="molecule type" value="Genomic_DNA"/>
</dbReference>
<keyword evidence="6" id="KW-1185">Reference proteome</keyword>
<dbReference type="Proteomes" id="UP000326671">
    <property type="component" value="Unassembled WGS sequence"/>
</dbReference>